<dbReference type="EMBL" id="LWQU01000122">
    <property type="protein sequence ID" value="OAN54205.1"/>
    <property type="molecule type" value="Genomic_DNA"/>
</dbReference>
<dbReference type="Proteomes" id="UP000078543">
    <property type="component" value="Unassembled WGS sequence"/>
</dbReference>
<evidence type="ECO:0000313" key="2">
    <source>
        <dbReference type="EMBL" id="OAN54205.1"/>
    </source>
</evidence>
<protein>
    <recommendedName>
        <fullName evidence="4">Exopolysaccharide biosynthesis protein</fullName>
    </recommendedName>
</protein>
<dbReference type="STRING" id="1437059.A6A05_09155"/>
<reference evidence="2 3" key="1">
    <citation type="submission" date="2016-04" db="EMBL/GenBank/DDBJ databases">
        <title>Draft genome sequence of freshwater magnetotactic bacteria Magnetospirillum marisnigri SP-1 and Magnetospirillum moscoviense BB-1.</title>
        <authorList>
            <person name="Koziaeva V."/>
            <person name="Dziuba M.V."/>
            <person name="Ivanov T.M."/>
            <person name="Kuznetsov B."/>
            <person name="Grouzdev D.S."/>
        </authorList>
    </citation>
    <scope>NUCLEOTIDE SEQUENCE [LARGE SCALE GENOMIC DNA]</scope>
    <source>
        <strain evidence="2 3">BB-1</strain>
    </source>
</reference>
<proteinExistence type="predicted"/>
<evidence type="ECO:0000256" key="1">
    <source>
        <dbReference type="SAM" id="Phobius"/>
    </source>
</evidence>
<dbReference type="OrthoDB" id="8238926at2"/>
<dbReference type="PANTHER" id="PTHR41795:SF1">
    <property type="entry name" value="EXOPOLYSACCHARIDE SYNTHESIS PROTEIN"/>
    <property type="match status" value="1"/>
</dbReference>
<organism evidence="2 3">
    <name type="scientific">Magnetospirillum moscoviense</name>
    <dbReference type="NCBI Taxonomy" id="1437059"/>
    <lineage>
        <taxon>Bacteria</taxon>
        <taxon>Pseudomonadati</taxon>
        <taxon>Pseudomonadota</taxon>
        <taxon>Alphaproteobacteria</taxon>
        <taxon>Rhodospirillales</taxon>
        <taxon>Rhodospirillaceae</taxon>
        <taxon>Magnetospirillum</taxon>
    </lineage>
</organism>
<keyword evidence="3" id="KW-1185">Reference proteome</keyword>
<dbReference type="PANTHER" id="PTHR41795">
    <property type="entry name" value="EXOPOLYSACCHARIDE SYNTHESIS PROTEIN"/>
    <property type="match status" value="1"/>
</dbReference>
<feature type="transmembrane region" description="Helical" evidence="1">
    <location>
        <begin position="55"/>
        <end position="75"/>
    </location>
</feature>
<comment type="caution">
    <text evidence="2">The sequence shown here is derived from an EMBL/GenBank/DDBJ whole genome shotgun (WGS) entry which is preliminary data.</text>
</comment>
<keyword evidence="1" id="KW-1133">Transmembrane helix</keyword>
<gene>
    <name evidence="2" type="ORF">A6A05_09155</name>
</gene>
<dbReference type="Pfam" id="PF06055">
    <property type="entry name" value="ExoD"/>
    <property type="match status" value="1"/>
</dbReference>
<dbReference type="PIRSF" id="PIRSF033239">
    <property type="entry name" value="ExoD"/>
    <property type="match status" value="1"/>
</dbReference>
<sequence>MTPKDRSLALTVAGLRRLGGDGDATLAQATDRLAERSALLPILPLAALGMVPSPGIPLGLICGVLVMWLSLAHLIGRSHGSLPSILGGRRLPQPVMDAALRRLVPLLRRVERRSAARLTVLASGGGAVLATLAVAGQGLMLALPIPLGNIPPGLAILALSAGLIWRDGIAILIGYGLSIASFAILGGLVWGGGLTLSHFLV</sequence>
<name>A0A178MXZ4_9PROT</name>
<dbReference type="AlphaFoldDB" id="A0A178MXZ4"/>
<feature type="transmembrane region" description="Helical" evidence="1">
    <location>
        <begin position="118"/>
        <end position="139"/>
    </location>
</feature>
<accession>A0A178MXZ4</accession>
<feature type="transmembrane region" description="Helical" evidence="1">
    <location>
        <begin position="145"/>
        <end position="165"/>
    </location>
</feature>
<evidence type="ECO:0000313" key="3">
    <source>
        <dbReference type="Proteomes" id="UP000078543"/>
    </source>
</evidence>
<dbReference type="RefSeq" id="WP_068498613.1">
    <property type="nucleotide sequence ID" value="NZ_LWQU01000122.1"/>
</dbReference>
<feature type="transmembrane region" description="Helical" evidence="1">
    <location>
        <begin position="172"/>
        <end position="191"/>
    </location>
</feature>
<keyword evidence="1" id="KW-0472">Membrane</keyword>
<keyword evidence="1" id="KW-0812">Transmembrane</keyword>
<dbReference type="InterPro" id="IPR010331">
    <property type="entry name" value="ExoD"/>
</dbReference>
<evidence type="ECO:0008006" key="4">
    <source>
        <dbReference type="Google" id="ProtNLM"/>
    </source>
</evidence>